<evidence type="ECO:0000256" key="1">
    <source>
        <dbReference type="ARBA" id="ARBA00022729"/>
    </source>
</evidence>
<dbReference type="EMBL" id="CP016616">
    <property type="protein sequence ID" value="ANY79191.1"/>
    <property type="molecule type" value="Genomic_DNA"/>
</dbReference>
<sequence>MTRSLRLTGAVLCSALALGACSSTRLGGPPMRGANAAPIVEAPPVEAVPSGPVEAAPLPPLAGAPLATDPMAPPAGGTDIAGLPPAPPPPTIGGPAPAPAPAPSSRTAMVGNWSAQTSGGSCRIQLSSSPSLDLYRASASGCSNQDLSKVNAWDYRDGEVYLYQTGGAVAARLRGSSSSLSGVLAKSGAPLSLAR</sequence>
<feature type="chain" id="PRO_5008535855" description="Alkaline proteinase inhibitor/ Outer membrane lipoprotein Omp19 domain-containing protein" evidence="3">
    <location>
        <begin position="20"/>
        <end position="195"/>
    </location>
</feature>
<dbReference type="RefSeq" id="WP_099510198.1">
    <property type="nucleotide sequence ID" value="NZ_CP016616.1"/>
</dbReference>
<protein>
    <recommendedName>
        <fullName evidence="4">Alkaline proteinase inhibitor/ Outer membrane lipoprotein Omp19 domain-containing protein</fullName>
    </recommendedName>
</protein>
<dbReference type="AlphaFoldDB" id="A0A1B2EGT1"/>
<feature type="region of interest" description="Disordered" evidence="2">
    <location>
        <begin position="59"/>
        <end position="123"/>
    </location>
</feature>
<dbReference type="Gene3D" id="2.40.128.10">
    <property type="match status" value="1"/>
</dbReference>
<organism evidence="5">
    <name type="scientific">Microvirga ossetica</name>
    <dbReference type="NCBI Taxonomy" id="1882682"/>
    <lineage>
        <taxon>Bacteria</taxon>
        <taxon>Pseudomonadati</taxon>
        <taxon>Pseudomonadota</taxon>
        <taxon>Alphaproteobacteria</taxon>
        <taxon>Hyphomicrobiales</taxon>
        <taxon>Methylobacteriaceae</taxon>
        <taxon>Microvirga</taxon>
    </lineage>
</organism>
<dbReference type="Pfam" id="PF02974">
    <property type="entry name" value="Inh"/>
    <property type="match status" value="1"/>
</dbReference>
<feature type="compositionally biased region" description="Polar residues" evidence="2">
    <location>
        <begin position="113"/>
        <end position="123"/>
    </location>
</feature>
<name>A0A1B2EGT1_9HYPH</name>
<evidence type="ECO:0000313" key="5">
    <source>
        <dbReference type="EMBL" id="ANY79191.1"/>
    </source>
</evidence>
<dbReference type="GO" id="GO:0004866">
    <property type="term" value="F:endopeptidase inhibitor activity"/>
    <property type="evidence" value="ECO:0007669"/>
    <property type="project" value="InterPro"/>
</dbReference>
<gene>
    <name evidence="5" type="ORF">BB934_14025</name>
</gene>
<dbReference type="PROSITE" id="PS51257">
    <property type="entry name" value="PROKAR_LIPOPROTEIN"/>
    <property type="match status" value="1"/>
</dbReference>
<dbReference type="KEGG" id="moc:BB934_14025"/>
<reference evidence="5" key="1">
    <citation type="submission" date="2016-07" db="EMBL/GenBank/DDBJ databases">
        <title>Microvirga ossetica sp. nov. a new species of rhizobia isolated from root nodules of the legume species Vicia alpestris Steven originated from North Ossetia region in the Caucasus.</title>
        <authorList>
            <person name="Safronova V.I."/>
            <person name="Kuznetsova I.G."/>
            <person name="Sazanova A.L."/>
            <person name="Belimov A."/>
            <person name="Andronov E."/>
            <person name="Osledkin Y.S."/>
            <person name="Onishchuk O.P."/>
            <person name="Kurchak O.N."/>
            <person name="Shaposhnikov A.I."/>
            <person name="Willems A."/>
            <person name="Tikhonovich I.A."/>
        </authorList>
    </citation>
    <scope>NUCLEOTIDE SEQUENCE [LARGE SCALE GENOMIC DNA]</scope>
    <source>
        <strain evidence="5">V5/3M</strain>
    </source>
</reference>
<feature type="domain" description="Alkaline proteinase inhibitor/ Outer membrane lipoprotein Omp19" evidence="4">
    <location>
        <begin position="106"/>
        <end position="195"/>
    </location>
</feature>
<evidence type="ECO:0000256" key="2">
    <source>
        <dbReference type="SAM" id="MobiDB-lite"/>
    </source>
</evidence>
<dbReference type="InterPro" id="IPR021140">
    <property type="entry name" value="Inh/Omp19"/>
</dbReference>
<feature type="compositionally biased region" description="Pro residues" evidence="2">
    <location>
        <begin position="84"/>
        <end position="102"/>
    </location>
</feature>
<proteinExistence type="predicted"/>
<keyword evidence="1 3" id="KW-0732">Signal</keyword>
<accession>A0A1B2EGT1</accession>
<evidence type="ECO:0000256" key="3">
    <source>
        <dbReference type="SAM" id="SignalP"/>
    </source>
</evidence>
<dbReference type="InterPro" id="IPR016085">
    <property type="entry name" value="Protease_inh_B-barrel_dom"/>
</dbReference>
<dbReference type="OrthoDB" id="8446677at2"/>
<feature type="signal peptide" evidence="3">
    <location>
        <begin position="1"/>
        <end position="19"/>
    </location>
</feature>
<feature type="region of interest" description="Disordered" evidence="2">
    <location>
        <begin position="176"/>
        <end position="195"/>
    </location>
</feature>
<dbReference type="SUPFAM" id="SSF50882">
    <property type="entry name" value="beta-Barrel protease inhibitors"/>
    <property type="match status" value="1"/>
</dbReference>
<evidence type="ECO:0000259" key="4">
    <source>
        <dbReference type="Pfam" id="PF02974"/>
    </source>
</evidence>
<feature type="compositionally biased region" description="Low complexity" evidence="2">
    <location>
        <begin position="176"/>
        <end position="189"/>
    </location>
</feature>